<gene>
    <name evidence="8" type="ORF">N7U62_20775</name>
</gene>
<evidence type="ECO:0000256" key="1">
    <source>
        <dbReference type="ARBA" id="ARBA00004442"/>
    </source>
</evidence>
<keyword evidence="4" id="KW-0472">Membrane</keyword>
<organism evidence="8 9">
    <name type="scientific">Reichenbachiella ulvae</name>
    <dbReference type="NCBI Taxonomy" id="2980104"/>
    <lineage>
        <taxon>Bacteria</taxon>
        <taxon>Pseudomonadati</taxon>
        <taxon>Bacteroidota</taxon>
        <taxon>Cytophagia</taxon>
        <taxon>Cytophagales</taxon>
        <taxon>Reichenbachiellaceae</taxon>
        <taxon>Reichenbachiella</taxon>
    </lineage>
</organism>
<feature type="domain" description="SusD-like N-terminal" evidence="7">
    <location>
        <begin position="68"/>
        <end position="221"/>
    </location>
</feature>
<dbReference type="Gene3D" id="1.25.40.390">
    <property type="match status" value="1"/>
</dbReference>
<proteinExistence type="inferred from homology"/>
<evidence type="ECO:0000313" key="9">
    <source>
        <dbReference type="Proteomes" id="UP001300692"/>
    </source>
</evidence>
<keyword evidence="9" id="KW-1185">Reference proteome</keyword>
<dbReference type="RefSeq" id="WP_264140039.1">
    <property type="nucleotide sequence ID" value="NZ_JAOYOD010000001.1"/>
</dbReference>
<dbReference type="PROSITE" id="PS51257">
    <property type="entry name" value="PROKAR_LIPOPROTEIN"/>
    <property type="match status" value="1"/>
</dbReference>
<keyword evidence="3" id="KW-0732">Signal</keyword>
<evidence type="ECO:0000259" key="6">
    <source>
        <dbReference type="Pfam" id="PF07980"/>
    </source>
</evidence>
<dbReference type="Pfam" id="PF14322">
    <property type="entry name" value="SusD-like_3"/>
    <property type="match status" value="1"/>
</dbReference>
<keyword evidence="5" id="KW-0998">Cell outer membrane</keyword>
<dbReference type="EMBL" id="JAOYOD010000001">
    <property type="protein sequence ID" value="MCV9389120.1"/>
    <property type="molecule type" value="Genomic_DNA"/>
</dbReference>
<comment type="subcellular location">
    <subcellularLocation>
        <location evidence="1">Cell outer membrane</location>
    </subcellularLocation>
</comment>
<name>A0ABT3CZK5_9BACT</name>
<evidence type="ECO:0000259" key="7">
    <source>
        <dbReference type="Pfam" id="PF14322"/>
    </source>
</evidence>
<comment type="caution">
    <text evidence="8">The sequence shown here is derived from an EMBL/GenBank/DDBJ whole genome shotgun (WGS) entry which is preliminary data.</text>
</comment>
<evidence type="ECO:0000256" key="4">
    <source>
        <dbReference type="ARBA" id="ARBA00023136"/>
    </source>
</evidence>
<protein>
    <submittedName>
        <fullName evidence="8">RagB/SusD family nutrient uptake outer membrane protein</fullName>
    </submittedName>
</protein>
<evidence type="ECO:0000256" key="5">
    <source>
        <dbReference type="ARBA" id="ARBA00023237"/>
    </source>
</evidence>
<evidence type="ECO:0000256" key="3">
    <source>
        <dbReference type="ARBA" id="ARBA00022729"/>
    </source>
</evidence>
<dbReference type="InterPro" id="IPR033985">
    <property type="entry name" value="SusD-like_N"/>
</dbReference>
<dbReference type="Proteomes" id="UP001300692">
    <property type="component" value="Unassembled WGS sequence"/>
</dbReference>
<comment type="similarity">
    <text evidence="2">Belongs to the SusD family.</text>
</comment>
<evidence type="ECO:0000256" key="2">
    <source>
        <dbReference type="ARBA" id="ARBA00006275"/>
    </source>
</evidence>
<reference evidence="8 9" key="1">
    <citation type="submission" date="2022-10" db="EMBL/GenBank/DDBJ databases">
        <title>Comparative genomics and taxonomic characterization of three novel marine species of genus Reichenbachiella exhibiting antioxidant and polysaccharide degradation activities.</title>
        <authorList>
            <person name="Muhammad N."/>
            <person name="Lee Y.-J."/>
            <person name="Ko J."/>
            <person name="Kim S.-G."/>
        </authorList>
    </citation>
    <scope>NUCLEOTIDE SEQUENCE [LARGE SCALE GENOMIC DNA]</scope>
    <source>
        <strain evidence="8 9">ABR2-5</strain>
    </source>
</reference>
<dbReference type="InterPro" id="IPR011990">
    <property type="entry name" value="TPR-like_helical_dom_sf"/>
</dbReference>
<accession>A0ABT3CZK5</accession>
<feature type="domain" description="RagB/SusD" evidence="6">
    <location>
        <begin position="261"/>
        <end position="559"/>
    </location>
</feature>
<dbReference type="InterPro" id="IPR012944">
    <property type="entry name" value="SusD_RagB_dom"/>
</dbReference>
<dbReference type="Pfam" id="PF07980">
    <property type="entry name" value="SusD_RagB"/>
    <property type="match status" value="1"/>
</dbReference>
<dbReference type="SUPFAM" id="SSF48452">
    <property type="entry name" value="TPR-like"/>
    <property type="match status" value="1"/>
</dbReference>
<sequence length="563" mass="62113">MQKNIKIFILTVLSAIIGMGCSDEFLKGTQKGTLSDESLQNETGVDLLLTAAYSILDGSVDGQNRERSGDNWWIDVLTDEAHKGSTNGDQAILHDLQTYSNWSTSNNYFFLKWEGLYAGVNRCNAVINLANSITDVDLTQKIAEARFLRGHFNFELTRIWRNVPYIDEIATIENPDVANNGPLWDEIEADFQFAITNLPEDLGPGRANSWAAKAYMGKVHLYQEEWTNAETILDDVINNGPYDLNAEFVDNFNGAGKNGIEVVFSIQHEANDGATNNGNGNKGGELNFPGGGPYGSCCGFYQPTQDLANAFKTTGGLPQPNTYNNSDIDNDYGVASADPFTPYAGELDPRIDYTVGRRGIDYNGWGEHVGFDWVRAQADAGPYLPKKNTYKAGEDNTRGTAGWGQQVPGLHYNVIRFADVLLMAAEAKAELGDAAGAMALVNRVRQRAIDMTTVKDVANPTNDAANYSIALYTATDFTAANAVELVRFERKLELAMEGHRYFDLTRWGILPEVMNEFFTNEVRTVSTLVTGTVQDRHEVFPIPLRAIDVAENLTQNPEWSAAQ</sequence>
<evidence type="ECO:0000313" key="8">
    <source>
        <dbReference type="EMBL" id="MCV9389120.1"/>
    </source>
</evidence>